<dbReference type="Proteomes" id="UP000504607">
    <property type="component" value="Chromosome 15"/>
</dbReference>
<feature type="transmembrane region" description="Helical" evidence="6">
    <location>
        <begin position="104"/>
        <end position="121"/>
    </location>
</feature>
<gene>
    <name evidence="8" type="primary">LOC105058136</name>
</gene>
<feature type="region of interest" description="Disordered" evidence="5">
    <location>
        <begin position="56"/>
        <end position="86"/>
    </location>
</feature>
<proteinExistence type="inferred from homology"/>
<dbReference type="PANTHER" id="PTHR36049">
    <property type="entry name" value="TRANSMEMBRANE PROTEIN"/>
    <property type="match status" value="1"/>
</dbReference>
<keyword evidence="6" id="KW-1133">Transmembrane helix</keyword>
<dbReference type="InParanoid" id="A0A6I9S8H8"/>
<dbReference type="GO" id="GO:0009536">
    <property type="term" value="C:plastid"/>
    <property type="evidence" value="ECO:0007669"/>
    <property type="project" value="UniProtKB-SubCell"/>
</dbReference>
<feature type="transmembrane region" description="Helical" evidence="6">
    <location>
        <begin position="147"/>
        <end position="163"/>
    </location>
</feature>
<evidence type="ECO:0000313" key="7">
    <source>
        <dbReference type="Proteomes" id="UP000504607"/>
    </source>
</evidence>
<keyword evidence="6" id="KW-0812">Transmembrane</keyword>
<evidence type="ECO:0000256" key="3">
    <source>
        <dbReference type="ARBA" id="ARBA00021584"/>
    </source>
</evidence>
<evidence type="ECO:0000313" key="8">
    <source>
        <dbReference type="RefSeq" id="XP_010939251.1"/>
    </source>
</evidence>
<accession>A0A6I9S8H8</accession>
<keyword evidence="6" id="KW-0472">Membrane</keyword>
<dbReference type="InterPro" id="IPR008470">
    <property type="entry name" value="Uncharacterised_Ycf33"/>
</dbReference>
<organism evidence="7 8">
    <name type="scientific">Elaeis guineensis var. tenera</name>
    <name type="common">Oil palm</name>
    <dbReference type="NCBI Taxonomy" id="51953"/>
    <lineage>
        <taxon>Eukaryota</taxon>
        <taxon>Viridiplantae</taxon>
        <taxon>Streptophyta</taxon>
        <taxon>Embryophyta</taxon>
        <taxon>Tracheophyta</taxon>
        <taxon>Spermatophyta</taxon>
        <taxon>Magnoliopsida</taxon>
        <taxon>Liliopsida</taxon>
        <taxon>Arecaceae</taxon>
        <taxon>Arecoideae</taxon>
        <taxon>Cocoseae</taxon>
        <taxon>Elaeidinae</taxon>
        <taxon>Elaeis</taxon>
    </lineage>
</organism>
<keyword evidence="7" id="KW-1185">Reference proteome</keyword>
<dbReference type="RefSeq" id="XP_010939251.1">
    <property type="nucleotide sequence ID" value="XM_010940949.3"/>
</dbReference>
<dbReference type="PANTHER" id="PTHR36049:SF3">
    <property type="match status" value="1"/>
</dbReference>
<feature type="transmembrane region" description="Helical" evidence="6">
    <location>
        <begin position="175"/>
        <end position="200"/>
    </location>
</feature>
<evidence type="ECO:0000256" key="2">
    <source>
        <dbReference type="ARBA" id="ARBA00010985"/>
    </source>
</evidence>
<evidence type="ECO:0000256" key="6">
    <source>
        <dbReference type="SAM" id="Phobius"/>
    </source>
</evidence>
<comment type="similarity">
    <text evidence="2">Belongs to the ycf33 family.</text>
</comment>
<sequence>MFLSLSCPPTSPSCTRKRAMKASAFHLKPHLLHLQKHAHPIPTLFLPILPTNSSLLKPKPPAPTAKSPPSLKPSPKPTFGDRPKSTNTIEDELIEAPTEGIPRWMLLGGVSIGLAFLLLGIDGQQDALALGPEGPLVEEFWENMRRYALYTLTVSTGVIYTILQPIVELLKNPISAILIIIVMVGSAYLVFQVLSAMVGISEFSYKYGY</sequence>
<evidence type="ECO:0000256" key="5">
    <source>
        <dbReference type="SAM" id="MobiDB-lite"/>
    </source>
</evidence>
<evidence type="ECO:0000256" key="4">
    <source>
        <dbReference type="ARBA" id="ARBA00022640"/>
    </source>
</evidence>
<evidence type="ECO:0000256" key="1">
    <source>
        <dbReference type="ARBA" id="ARBA00004474"/>
    </source>
</evidence>
<keyword evidence="4" id="KW-0934">Plastid</keyword>
<dbReference type="AlphaFoldDB" id="A0A6I9S8H8"/>
<dbReference type="Pfam" id="PF05421">
    <property type="entry name" value="DUF751"/>
    <property type="match status" value="1"/>
</dbReference>
<reference evidence="8" key="1">
    <citation type="submission" date="2025-08" db="UniProtKB">
        <authorList>
            <consortium name="RefSeq"/>
        </authorList>
    </citation>
    <scope>IDENTIFICATION</scope>
</reference>
<comment type="subcellular location">
    <subcellularLocation>
        <location evidence="1">Plastid</location>
    </subcellularLocation>
</comment>
<dbReference type="OrthoDB" id="1900844at2759"/>
<protein>
    <recommendedName>
        <fullName evidence="3">Uncharacterized protein ycf33</fullName>
    </recommendedName>
</protein>
<name>A0A6I9S8H8_ELAGV</name>